<accession>A0AAV7M6I9</accession>
<dbReference type="EMBL" id="JANPWB010000014">
    <property type="protein sequence ID" value="KAJ1099112.1"/>
    <property type="molecule type" value="Genomic_DNA"/>
</dbReference>
<name>A0AAV7M6I9_PLEWA</name>
<evidence type="ECO:0000313" key="1">
    <source>
        <dbReference type="EMBL" id="KAJ1099112.1"/>
    </source>
</evidence>
<gene>
    <name evidence="1" type="ORF">NDU88_004216</name>
</gene>
<keyword evidence="2" id="KW-1185">Reference proteome</keyword>
<evidence type="ECO:0000313" key="2">
    <source>
        <dbReference type="Proteomes" id="UP001066276"/>
    </source>
</evidence>
<proteinExistence type="predicted"/>
<sequence length="96" mass="11164">MLLHVHVLTRGVYQIWTPESAEETTREGSGLWRRAALEVRRVRTLTSRVALRRATGEILAEAAPPGEHYEVDRRIWLQQAKEEGIFPWPLPRIFPH</sequence>
<dbReference type="Proteomes" id="UP001066276">
    <property type="component" value="Chromosome 10"/>
</dbReference>
<comment type="caution">
    <text evidence="1">The sequence shown here is derived from an EMBL/GenBank/DDBJ whole genome shotgun (WGS) entry which is preliminary data.</text>
</comment>
<protein>
    <submittedName>
        <fullName evidence="1">Uncharacterized protein</fullName>
    </submittedName>
</protein>
<dbReference type="AlphaFoldDB" id="A0AAV7M6I9"/>
<organism evidence="1 2">
    <name type="scientific">Pleurodeles waltl</name>
    <name type="common">Iberian ribbed newt</name>
    <dbReference type="NCBI Taxonomy" id="8319"/>
    <lineage>
        <taxon>Eukaryota</taxon>
        <taxon>Metazoa</taxon>
        <taxon>Chordata</taxon>
        <taxon>Craniata</taxon>
        <taxon>Vertebrata</taxon>
        <taxon>Euteleostomi</taxon>
        <taxon>Amphibia</taxon>
        <taxon>Batrachia</taxon>
        <taxon>Caudata</taxon>
        <taxon>Salamandroidea</taxon>
        <taxon>Salamandridae</taxon>
        <taxon>Pleurodelinae</taxon>
        <taxon>Pleurodeles</taxon>
    </lineage>
</organism>
<reference evidence="1" key="1">
    <citation type="journal article" date="2022" name="bioRxiv">
        <title>Sequencing and chromosome-scale assembly of the giantPleurodeles waltlgenome.</title>
        <authorList>
            <person name="Brown T."/>
            <person name="Elewa A."/>
            <person name="Iarovenko S."/>
            <person name="Subramanian E."/>
            <person name="Araus A.J."/>
            <person name="Petzold A."/>
            <person name="Susuki M."/>
            <person name="Suzuki K.-i.T."/>
            <person name="Hayashi T."/>
            <person name="Toyoda A."/>
            <person name="Oliveira C."/>
            <person name="Osipova E."/>
            <person name="Leigh N.D."/>
            <person name="Simon A."/>
            <person name="Yun M.H."/>
        </authorList>
    </citation>
    <scope>NUCLEOTIDE SEQUENCE</scope>
    <source>
        <strain evidence="1">20211129_DDA</strain>
        <tissue evidence="1">Liver</tissue>
    </source>
</reference>